<feature type="domain" description="RNA polymerase sigma-70 region 2" evidence="6">
    <location>
        <begin position="24"/>
        <end position="92"/>
    </location>
</feature>
<dbReference type="PANTHER" id="PTHR43133">
    <property type="entry name" value="RNA POLYMERASE ECF-TYPE SIGMA FACTO"/>
    <property type="match status" value="1"/>
</dbReference>
<dbReference type="Proteomes" id="UP001519273">
    <property type="component" value="Unassembled WGS sequence"/>
</dbReference>
<dbReference type="InterPro" id="IPR014284">
    <property type="entry name" value="RNA_pol_sigma-70_dom"/>
</dbReference>
<evidence type="ECO:0000256" key="3">
    <source>
        <dbReference type="ARBA" id="ARBA00023082"/>
    </source>
</evidence>
<dbReference type="EMBL" id="JAGGKP010000001">
    <property type="protein sequence ID" value="MBP1936078.1"/>
    <property type="molecule type" value="Genomic_DNA"/>
</dbReference>
<keyword evidence="3" id="KW-0731">Sigma factor</keyword>
<keyword evidence="9" id="KW-1185">Reference proteome</keyword>
<dbReference type="Gene3D" id="1.10.1740.10">
    <property type="match status" value="1"/>
</dbReference>
<evidence type="ECO:0000256" key="4">
    <source>
        <dbReference type="ARBA" id="ARBA00023125"/>
    </source>
</evidence>
<evidence type="ECO:0000256" key="2">
    <source>
        <dbReference type="ARBA" id="ARBA00023015"/>
    </source>
</evidence>
<dbReference type="Pfam" id="PF04545">
    <property type="entry name" value="Sigma70_r4"/>
    <property type="match status" value="1"/>
</dbReference>
<dbReference type="InterPro" id="IPR036388">
    <property type="entry name" value="WH-like_DNA-bd_sf"/>
</dbReference>
<dbReference type="PANTHER" id="PTHR43133:SF62">
    <property type="entry name" value="RNA POLYMERASE SIGMA FACTOR SIGZ"/>
    <property type="match status" value="1"/>
</dbReference>
<proteinExistence type="inferred from homology"/>
<evidence type="ECO:0000256" key="1">
    <source>
        <dbReference type="ARBA" id="ARBA00010641"/>
    </source>
</evidence>
<dbReference type="InterPro" id="IPR007627">
    <property type="entry name" value="RNA_pol_sigma70_r2"/>
</dbReference>
<comment type="caution">
    <text evidence="8">The sequence shown here is derived from an EMBL/GenBank/DDBJ whole genome shotgun (WGS) entry which is preliminary data.</text>
</comment>
<dbReference type="InterPro" id="IPR007630">
    <property type="entry name" value="RNA_pol_sigma70_r4"/>
</dbReference>
<evidence type="ECO:0000313" key="9">
    <source>
        <dbReference type="Proteomes" id="UP001519273"/>
    </source>
</evidence>
<evidence type="ECO:0000259" key="6">
    <source>
        <dbReference type="Pfam" id="PF04542"/>
    </source>
</evidence>
<dbReference type="InterPro" id="IPR013325">
    <property type="entry name" value="RNA_pol_sigma_r2"/>
</dbReference>
<reference evidence="8 9" key="1">
    <citation type="submission" date="2021-03" db="EMBL/GenBank/DDBJ databases">
        <title>Genomic Encyclopedia of Type Strains, Phase IV (KMG-IV): sequencing the most valuable type-strain genomes for metagenomic binning, comparative biology and taxonomic classification.</title>
        <authorList>
            <person name="Goeker M."/>
        </authorList>
    </citation>
    <scope>NUCLEOTIDE SEQUENCE [LARGE SCALE GENOMIC DNA]</scope>
    <source>
        <strain evidence="8 9">DSM 23491</strain>
    </source>
</reference>
<accession>A0ABS4H0L5</accession>
<dbReference type="InterPro" id="IPR013324">
    <property type="entry name" value="RNA_pol_sigma_r3/r4-like"/>
</dbReference>
<comment type="similarity">
    <text evidence="1">Belongs to the sigma-70 factor family. ECF subfamily.</text>
</comment>
<dbReference type="Pfam" id="PF04542">
    <property type="entry name" value="Sigma70_r2"/>
    <property type="match status" value="1"/>
</dbReference>
<organism evidence="8 9">
    <name type="scientific">Paenibacillus sediminis</name>
    <dbReference type="NCBI Taxonomy" id="664909"/>
    <lineage>
        <taxon>Bacteria</taxon>
        <taxon>Bacillati</taxon>
        <taxon>Bacillota</taxon>
        <taxon>Bacilli</taxon>
        <taxon>Bacillales</taxon>
        <taxon>Paenibacillaceae</taxon>
        <taxon>Paenibacillus</taxon>
    </lineage>
</organism>
<protein>
    <submittedName>
        <fullName evidence="8">RNA polymerase sigma-70 factor (ECF subfamily)</fullName>
    </submittedName>
</protein>
<dbReference type="InterPro" id="IPR039425">
    <property type="entry name" value="RNA_pol_sigma-70-like"/>
</dbReference>
<keyword evidence="2" id="KW-0805">Transcription regulation</keyword>
<dbReference type="CDD" id="cd06171">
    <property type="entry name" value="Sigma70_r4"/>
    <property type="match status" value="1"/>
</dbReference>
<evidence type="ECO:0000256" key="5">
    <source>
        <dbReference type="ARBA" id="ARBA00023163"/>
    </source>
</evidence>
<keyword evidence="5" id="KW-0804">Transcription</keyword>
<feature type="domain" description="RNA polymerase sigma-70 region 4" evidence="7">
    <location>
        <begin position="129"/>
        <end position="175"/>
    </location>
</feature>
<dbReference type="Gene3D" id="1.10.10.10">
    <property type="entry name" value="Winged helix-like DNA-binding domain superfamily/Winged helix DNA-binding domain"/>
    <property type="match status" value="1"/>
</dbReference>
<keyword evidence="4" id="KW-0238">DNA-binding</keyword>
<dbReference type="NCBIfam" id="TIGR02937">
    <property type="entry name" value="sigma70-ECF"/>
    <property type="match status" value="1"/>
</dbReference>
<evidence type="ECO:0000313" key="8">
    <source>
        <dbReference type="EMBL" id="MBP1936078.1"/>
    </source>
</evidence>
<dbReference type="SUPFAM" id="SSF88659">
    <property type="entry name" value="Sigma3 and sigma4 domains of RNA polymerase sigma factors"/>
    <property type="match status" value="1"/>
</dbReference>
<evidence type="ECO:0000259" key="7">
    <source>
        <dbReference type="Pfam" id="PF04545"/>
    </source>
</evidence>
<gene>
    <name evidence="8" type="ORF">J2Z20_000939</name>
</gene>
<dbReference type="RefSeq" id="WP_245251860.1">
    <property type="nucleotide sequence ID" value="NZ_CBCRVE010000002.1"/>
</dbReference>
<dbReference type="SUPFAM" id="SSF88946">
    <property type="entry name" value="Sigma2 domain of RNA polymerase sigma factors"/>
    <property type="match status" value="1"/>
</dbReference>
<name>A0ABS4H0L5_9BACL</name>
<sequence>MDVISDAELMRRVHDKQRFALEELYDRYVKLVYSFAMKATRDEQKSREIVQLVFMRLWTSSLSFDPAKGKFVNWLITITRNITIDYLRIQNRKNHLVDITDFRAVEAAELTEETVIEQLQRQRIRQACQELNEKQAQLIERIYWQGFTLSEIAEQNNEPLGTVKSRLHLALKILRNHLGLAQGGVRDVEL</sequence>